<evidence type="ECO:0000256" key="3">
    <source>
        <dbReference type="ARBA" id="ARBA00022475"/>
    </source>
</evidence>
<feature type="domain" description="ABC transmembrane type-1" evidence="13">
    <location>
        <begin position="20"/>
        <end position="299"/>
    </location>
</feature>
<dbReference type="AlphaFoldDB" id="D8V3N7"/>
<feature type="transmembrane region" description="Helical" evidence="11">
    <location>
        <begin position="56"/>
        <end position="78"/>
    </location>
</feature>
<dbReference type="PROSITE" id="PS00211">
    <property type="entry name" value="ABC_TRANSPORTER_1"/>
    <property type="match status" value="1"/>
</dbReference>
<dbReference type="PANTHER" id="PTHR43394:SF1">
    <property type="entry name" value="ATP-BINDING CASSETTE SUB-FAMILY B MEMBER 10, MITOCHONDRIAL"/>
    <property type="match status" value="1"/>
</dbReference>
<dbReference type="InterPro" id="IPR039421">
    <property type="entry name" value="Type_1_exporter"/>
</dbReference>
<dbReference type="InterPro" id="IPR011527">
    <property type="entry name" value="ABC1_TM_dom"/>
</dbReference>
<evidence type="ECO:0000256" key="9">
    <source>
        <dbReference type="ARBA" id="ARBA00023136"/>
    </source>
</evidence>
<dbReference type="GO" id="GO:0005524">
    <property type="term" value="F:ATP binding"/>
    <property type="evidence" value="ECO:0007669"/>
    <property type="project" value="UniProtKB-KW"/>
</dbReference>
<dbReference type="GO" id="GO:0005886">
    <property type="term" value="C:plasma membrane"/>
    <property type="evidence" value="ECO:0007669"/>
    <property type="project" value="UniProtKB-SubCell"/>
</dbReference>
<feature type="transmembrane region" description="Helical" evidence="11">
    <location>
        <begin position="158"/>
        <end position="175"/>
    </location>
</feature>
<evidence type="ECO:0000259" key="12">
    <source>
        <dbReference type="PROSITE" id="PS50893"/>
    </source>
</evidence>
<keyword evidence="7" id="KW-0067">ATP-binding</keyword>
<dbReference type="InterPro" id="IPR003593">
    <property type="entry name" value="AAA+_ATPase"/>
</dbReference>
<evidence type="ECO:0000313" key="14">
    <source>
        <dbReference type="EMBL" id="ADE10223.1"/>
    </source>
</evidence>
<keyword evidence="5 11" id="KW-0812">Transmembrane</keyword>
<evidence type="ECO:0000256" key="11">
    <source>
        <dbReference type="SAM" id="Phobius"/>
    </source>
</evidence>
<dbReference type="Gene3D" id="3.40.50.300">
    <property type="entry name" value="P-loop containing nucleotide triphosphate hydrolases"/>
    <property type="match status" value="1"/>
</dbReference>
<evidence type="ECO:0000256" key="5">
    <source>
        <dbReference type="ARBA" id="ARBA00022692"/>
    </source>
</evidence>
<dbReference type="Gene3D" id="1.20.1560.10">
    <property type="entry name" value="ABC transporter type 1, transmembrane domain"/>
    <property type="match status" value="1"/>
</dbReference>
<feature type="transmembrane region" description="Helical" evidence="11">
    <location>
        <begin position="132"/>
        <end position="152"/>
    </location>
</feature>
<evidence type="ECO:0000256" key="10">
    <source>
        <dbReference type="ARBA" id="ARBA00023455"/>
    </source>
</evidence>
<dbReference type="PROSITE" id="PS50893">
    <property type="entry name" value="ABC_TRANSPORTER_2"/>
    <property type="match status" value="1"/>
</dbReference>
<feature type="transmembrane region" description="Helical" evidence="11">
    <location>
        <begin position="267"/>
        <end position="288"/>
    </location>
</feature>
<keyword evidence="3" id="KW-1003">Cell membrane</keyword>
<feature type="transmembrane region" description="Helical" evidence="11">
    <location>
        <begin position="19"/>
        <end position="36"/>
    </location>
</feature>
<sequence>MSETAGLLRRSLLDHRGKLAAVAGLAVAGVGCQLGQPFLIRRVLTAVQSAQPYRQLALAVLAVMVVGAALGAVQQFLLQRTGEAMVFTVRRTLVAHLLRLPVAAYDERQSGDLVSRVGADTAQVRSVITSGVVDLAGGVLLVGGSIAGMIIIDPVLLGVSLAPVLCGAAGVRLVGRRLRPLSSAVQESIGALTASTTRALGAIRTIRVAGATERETALIVAEADRARAAGVRLALVAAQAGPIVRLALQGAFVAVIGFGGYRVANGAVSVGDLVAFTLLLFTLALPLAQLAEAATRIQTGLGALTRIEEILALPDEDSALGVRARTPATVRHDPVLLEFDHVSFRYPTGGEILRDVSFRVPAGSTTALVGPSGAGKSTILALIARLYEVHGGRILLHGRDIRDYPLAELRAALGYVEQEAPVLAGTVRDNLTLAAPDVAEHAIRHVTASVNLDDLLARDPAGLDAPVGDGGVLFSGGERQRLAVARTLLAPGELLLFDEPTAHLDARNEQALQHGLTAHAAGRTLVVVAHRLATVAHADQILVIDDGRSVAAGRHEELLVRDPTYREFATRQLLT</sequence>
<evidence type="ECO:0000256" key="2">
    <source>
        <dbReference type="ARBA" id="ARBA00022448"/>
    </source>
</evidence>
<dbReference type="SUPFAM" id="SSF52540">
    <property type="entry name" value="P-loop containing nucleoside triphosphate hydrolases"/>
    <property type="match status" value="1"/>
</dbReference>
<keyword evidence="2" id="KW-0813">Transport</keyword>
<evidence type="ECO:0000256" key="7">
    <source>
        <dbReference type="ARBA" id="ARBA00022840"/>
    </source>
</evidence>
<feature type="domain" description="ABC transporter" evidence="12">
    <location>
        <begin position="337"/>
        <end position="571"/>
    </location>
</feature>
<dbReference type="InterPro" id="IPR027417">
    <property type="entry name" value="P-loop_NTPase"/>
</dbReference>
<dbReference type="EMBL" id="GQ372844">
    <property type="protein sequence ID" value="ADE10223.1"/>
    <property type="molecule type" value="Genomic_DNA"/>
</dbReference>
<evidence type="ECO:0000256" key="4">
    <source>
        <dbReference type="ARBA" id="ARBA00022519"/>
    </source>
</evidence>
<organism evidence="14">
    <name type="scientific">Actinoplanes liguriensis</name>
    <dbReference type="NCBI Taxonomy" id="69484"/>
    <lineage>
        <taxon>Bacteria</taxon>
        <taxon>Bacillati</taxon>
        <taxon>Actinomycetota</taxon>
        <taxon>Actinomycetes</taxon>
        <taxon>Micromonosporales</taxon>
        <taxon>Micromonosporaceae</taxon>
        <taxon>Actinoplanes</taxon>
    </lineage>
</organism>
<dbReference type="SUPFAM" id="SSF90123">
    <property type="entry name" value="ABC transporter transmembrane region"/>
    <property type="match status" value="1"/>
</dbReference>
<dbReference type="SMART" id="SM00382">
    <property type="entry name" value="AAA"/>
    <property type="match status" value="1"/>
</dbReference>
<proteinExistence type="inferred from homology"/>
<evidence type="ECO:0000256" key="6">
    <source>
        <dbReference type="ARBA" id="ARBA00022741"/>
    </source>
</evidence>
<dbReference type="Pfam" id="PF00664">
    <property type="entry name" value="ABC_membrane"/>
    <property type="match status" value="1"/>
</dbReference>
<dbReference type="InterPro" id="IPR017871">
    <property type="entry name" value="ABC_transporter-like_CS"/>
</dbReference>
<dbReference type="GO" id="GO:0016887">
    <property type="term" value="F:ATP hydrolysis activity"/>
    <property type="evidence" value="ECO:0007669"/>
    <property type="project" value="InterPro"/>
</dbReference>
<reference evidence="14" key="1">
    <citation type="journal article" date="2010" name="J. Antibiot.">
        <title>Organization of the biosynthetic genes encoding deoxyactagardine B (DAB), a new lantibiotic produced by Actinoplanes liguriae NCIMB41362.</title>
        <authorList>
            <person name="Boakes S."/>
            <person name="Appleyard A.N."/>
            <person name="Cortes J."/>
            <person name="Dawson M.J."/>
        </authorList>
    </citation>
    <scope>NUCLEOTIDE SEQUENCE</scope>
    <source>
        <strain evidence="14">NCIMB41362</strain>
    </source>
</reference>
<dbReference type="Pfam" id="PF00005">
    <property type="entry name" value="ABC_tran"/>
    <property type="match status" value="1"/>
</dbReference>
<name>D8V3N7_ACTLG</name>
<keyword evidence="9 11" id="KW-0472">Membrane</keyword>
<dbReference type="PANTHER" id="PTHR43394">
    <property type="entry name" value="ATP-DEPENDENT PERMEASE MDL1, MITOCHONDRIAL"/>
    <property type="match status" value="1"/>
</dbReference>
<dbReference type="FunFam" id="3.40.50.300:FF:000221">
    <property type="entry name" value="Multidrug ABC transporter ATP-binding protein"/>
    <property type="match status" value="1"/>
</dbReference>
<comment type="similarity">
    <text evidence="10">Belongs to the ABC transporter superfamily. Siderophore-Fe(3+) uptake transporter (SIUT) (TC 3.A.1.21) family.</text>
</comment>
<dbReference type="InterPro" id="IPR003439">
    <property type="entry name" value="ABC_transporter-like_ATP-bd"/>
</dbReference>
<evidence type="ECO:0000256" key="1">
    <source>
        <dbReference type="ARBA" id="ARBA00004429"/>
    </source>
</evidence>
<dbReference type="CDD" id="cd18551">
    <property type="entry name" value="ABC_6TM_LmrA_like"/>
    <property type="match status" value="1"/>
</dbReference>
<evidence type="ECO:0000259" key="13">
    <source>
        <dbReference type="PROSITE" id="PS50929"/>
    </source>
</evidence>
<keyword evidence="8 11" id="KW-1133">Transmembrane helix</keyword>
<protein>
    <submittedName>
        <fullName evidence="14">ABC transporter</fullName>
    </submittedName>
</protein>
<keyword evidence="6" id="KW-0547">Nucleotide-binding</keyword>
<accession>D8V3N7</accession>
<dbReference type="InterPro" id="IPR036640">
    <property type="entry name" value="ABC1_TM_sf"/>
</dbReference>
<dbReference type="PROSITE" id="PS50929">
    <property type="entry name" value="ABC_TM1F"/>
    <property type="match status" value="1"/>
</dbReference>
<dbReference type="GO" id="GO:0015421">
    <property type="term" value="F:ABC-type oligopeptide transporter activity"/>
    <property type="evidence" value="ECO:0007669"/>
    <property type="project" value="TreeGrafter"/>
</dbReference>
<evidence type="ECO:0000256" key="8">
    <source>
        <dbReference type="ARBA" id="ARBA00022989"/>
    </source>
</evidence>
<comment type="subcellular location">
    <subcellularLocation>
        <location evidence="1">Cell inner membrane</location>
        <topology evidence="1">Multi-pass membrane protein</topology>
    </subcellularLocation>
</comment>
<keyword evidence="4" id="KW-0997">Cell inner membrane</keyword>